<keyword evidence="1" id="KW-1003">Cell membrane</keyword>
<dbReference type="STRING" id="200904.GCA_900168775_02404"/>
<dbReference type="PANTHER" id="PTHR41335">
    <property type="entry name" value="MEMBRANE PROTEIN-RELATED"/>
    <property type="match status" value="1"/>
</dbReference>
<evidence type="ECO:0000259" key="7">
    <source>
        <dbReference type="Pfam" id="PF06305"/>
    </source>
</evidence>
<reference evidence="8 9" key="1">
    <citation type="submission" date="2018-06" db="EMBL/GenBank/DDBJ databases">
        <title>Genomic Encyclopedia of Type Strains, Phase IV (KMG-IV): sequencing the most valuable type-strain genomes for metagenomic binning, comparative biology and taxonomic classification.</title>
        <authorList>
            <person name="Goeker M."/>
        </authorList>
    </citation>
    <scope>NUCLEOTIDE SEQUENCE [LARGE SCALE GENOMIC DNA]</scope>
    <source>
        <strain evidence="8 9">DSM 15140</strain>
    </source>
</reference>
<keyword evidence="4 6" id="KW-0472">Membrane</keyword>
<evidence type="ECO:0000313" key="8">
    <source>
        <dbReference type="EMBL" id="RBP01292.1"/>
    </source>
</evidence>
<keyword evidence="2 6" id="KW-0812">Transmembrane</keyword>
<accession>A0A366EFX6</accession>
<evidence type="ECO:0000313" key="9">
    <source>
        <dbReference type="Proteomes" id="UP000252254"/>
    </source>
</evidence>
<feature type="transmembrane region" description="Helical" evidence="6">
    <location>
        <begin position="37"/>
        <end position="65"/>
    </location>
</feature>
<dbReference type="PANTHER" id="PTHR41335:SF1">
    <property type="entry name" value="MEMBRANE PROTEIN"/>
    <property type="match status" value="1"/>
</dbReference>
<evidence type="ECO:0000256" key="5">
    <source>
        <dbReference type="SAM" id="MobiDB-lite"/>
    </source>
</evidence>
<evidence type="ECO:0000256" key="2">
    <source>
        <dbReference type="ARBA" id="ARBA00022692"/>
    </source>
</evidence>
<feature type="domain" description="Lipopolysaccharide assembly protein A" evidence="7">
    <location>
        <begin position="24"/>
        <end position="81"/>
    </location>
</feature>
<comment type="caution">
    <text evidence="8">The sequence shown here is derived from an EMBL/GenBank/DDBJ whole genome shotgun (WGS) entry which is preliminary data.</text>
</comment>
<organism evidence="8 9">
    <name type="scientific">Paraliobacillus ryukyuensis</name>
    <dbReference type="NCBI Taxonomy" id="200904"/>
    <lineage>
        <taxon>Bacteria</taxon>
        <taxon>Bacillati</taxon>
        <taxon>Bacillota</taxon>
        <taxon>Bacilli</taxon>
        <taxon>Bacillales</taxon>
        <taxon>Bacillaceae</taxon>
        <taxon>Paraliobacillus</taxon>
    </lineage>
</organism>
<gene>
    <name evidence="8" type="ORF">DES48_10119</name>
</gene>
<dbReference type="OrthoDB" id="2990728at2"/>
<protein>
    <submittedName>
        <fullName evidence="8">Putative integral membrane protein</fullName>
    </submittedName>
</protein>
<sequence length="117" mass="13165">MKGQTYIIFALIFALIVAMFAVINVEPVEVDYLFGTGQVPLILVILISVLFGGLITGGFGIFRLIRVQRELRRVKRENEQLTLTEDVNDPITDEQQLNSTAEKEVNQASPEDEEKVK</sequence>
<feature type="region of interest" description="Disordered" evidence="5">
    <location>
        <begin position="85"/>
        <end position="117"/>
    </location>
</feature>
<evidence type="ECO:0000256" key="1">
    <source>
        <dbReference type="ARBA" id="ARBA00022475"/>
    </source>
</evidence>
<keyword evidence="3 6" id="KW-1133">Transmembrane helix</keyword>
<name>A0A366EFX6_9BACI</name>
<evidence type="ECO:0000256" key="4">
    <source>
        <dbReference type="ARBA" id="ARBA00023136"/>
    </source>
</evidence>
<evidence type="ECO:0000256" key="3">
    <source>
        <dbReference type="ARBA" id="ARBA00022989"/>
    </source>
</evidence>
<dbReference type="Pfam" id="PF06305">
    <property type="entry name" value="LapA_dom"/>
    <property type="match status" value="1"/>
</dbReference>
<dbReference type="InterPro" id="IPR010445">
    <property type="entry name" value="LapA_dom"/>
</dbReference>
<dbReference type="RefSeq" id="WP_113865876.1">
    <property type="nucleotide sequence ID" value="NZ_BAABQN010000001.1"/>
</dbReference>
<keyword evidence="9" id="KW-1185">Reference proteome</keyword>
<dbReference type="AlphaFoldDB" id="A0A366EFX6"/>
<dbReference type="EMBL" id="QNRI01000001">
    <property type="protein sequence ID" value="RBP01292.1"/>
    <property type="molecule type" value="Genomic_DNA"/>
</dbReference>
<feature type="transmembrane region" description="Helical" evidence="6">
    <location>
        <begin position="7"/>
        <end position="25"/>
    </location>
</feature>
<proteinExistence type="predicted"/>
<dbReference type="Proteomes" id="UP000252254">
    <property type="component" value="Unassembled WGS sequence"/>
</dbReference>
<evidence type="ECO:0000256" key="6">
    <source>
        <dbReference type="SAM" id="Phobius"/>
    </source>
</evidence>
<dbReference type="GO" id="GO:0005886">
    <property type="term" value="C:plasma membrane"/>
    <property type="evidence" value="ECO:0007669"/>
    <property type="project" value="InterPro"/>
</dbReference>